<evidence type="ECO:0000259" key="7">
    <source>
        <dbReference type="Pfam" id="PF01676"/>
    </source>
</evidence>
<dbReference type="PANTHER" id="PTHR21110:SF0">
    <property type="entry name" value="PHOSPHOPENTOMUTASE"/>
    <property type="match status" value="1"/>
</dbReference>
<comment type="cofactor">
    <cofactor evidence="4">
        <name>Mn(2+)</name>
        <dbReference type="ChEBI" id="CHEBI:29035"/>
    </cofactor>
    <text evidence="4">Binds 2 manganese ions.</text>
</comment>
<keyword evidence="3 4" id="KW-0464">Manganese</keyword>
<comment type="subcellular location">
    <subcellularLocation>
        <location evidence="4">Cytoplasm</location>
    </subcellularLocation>
</comment>
<dbReference type="STRING" id="407234.SAMN05421795_102624"/>
<dbReference type="Gene3D" id="3.40.720.10">
    <property type="entry name" value="Alkaline Phosphatase, subunit A"/>
    <property type="match status" value="1"/>
</dbReference>
<evidence type="ECO:0000313" key="9">
    <source>
        <dbReference type="Proteomes" id="UP000186098"/>
    </source>
</evidence>
<dbReference type="Gene3D" id="3.30.70.1250">
    <property type="entry name" value="Phosphopentomutase"/>
    <property type="match status" value="1"/>
</dbReference>
<dbReference type="NCBIfam" id="NF003766">
    <property type="entry name" value="PRK05362.1"/>
    <property type="match status" value="1"/>
</dbReference>
<dbReference type="PIRSF" id="PIRSF001491">
    <property type="entry name" value="Ppentomutase"/>
    <property type="match status" value="1"/>
</dbReference>
<dbReference type="PANTHER" id="PTHR21110">
    <property type="entry name" value="PHOSPHOPENTOMUTASE"/>
    <property type="match status" value="1"/>
</dbReference>
<dbReference type="InterPro" id="IPR024052">
    <property type="entry name" value="Phosphopentomutase_DeoB_cap_sf"/>
</dbReference>
<feature type="binding site" evidence="4">
    <location>
        <position position="358"/>
    </location>
    <ligand>
        <name>Mn(2+)</name>
        <dbReference type="ChEBI" id="CHEBI:29035"/>
        <label>1</label>
    </ligand>
</feature>
<dbReference type="GO" id="GO:0000287">
    <property type="term" value="F:magnesium ion binding"/>
    <property type="evidence" value="ECO:0007669"/>
    <property type="project" value="UniProtKB-UniRule"/>
</dbReference>
<dbReference type="RefSeq" id="WP_083947630.1">
    <property type="nucleotide sequence ID" value="NZ_FTOM01000002.1"/>
</dbReference>
<feature type="compositionally biased region" description="Basic and acidic residues" evidence="6">
    <location>
        <begin position="104"/>
        <end position="114"/>
    </location>
</feature>
<dbReference type="GO" id="GO:0006015">
    <property type="term" value="P:5-phosphoribose 1-diphosphate biosynthetic process"/>
    <property type="evidence" value="ECO:0007669"/>
    <property type="project" value="UniProtKB-UniPathway"/>
</dbReference>
<feature type="binding site" evidence="4">
    <location>
        <position position="359"/>
    </location>
    <ligand>
        <name>Mn(2+)</name>
        <dbReference type="ChEBI" id="CHEBI:29035"/>
        <label>1</label>
    </ligand>
</feature>
<feature type="binding site" evidence="4">
    <location>
        <position position="370"/>
    </location>
    <ligand>
        <name>Mn(2+)</name>
        <dbReference type="ChEBI" id="CHEBI:29035"/>
        <label>2</label>
    </ligand>
</feature>
<evidence type="ECO:0000313" key="8">
    <source>
        <dbReference type="EMBL" id="SIS69492.1"/>
    </source>
</evidence>
<dbReference type="InterPro" id="IPR010045">
    <property type="entry name" value="DeoB"/>
</dbReference>
<evidence type="ECO:0000256" key="3">
    <source>
        <dbReference type="ARBA" id="ARBA00023211"/>
    </source>
</evidence>
<dbReference type="GO" id="GO:0030145">
    <property type="term" value="F:manganese ion binding"/>
    <property type="evidence" value="ECO:0007669"/>
    <property type="project" value="UniProtKB-UniRule"/>
</dbReference>
<dbReference type="EC" id="5.4.2.7" evidence="4 5"/>
<keyword evidence="9" id="KW-1185">Reference proteome</keyword>
<keyword evidence="2 4" id="KW-0479">Metal-binding</keyword>
<dbReference type="GO" id="GO:0008973">
    <property type="term" value="F:phosphopentomutase activity"/>
    <property type="evidence" value="ECO:0007669"/>
    <property type="project" value="UniProtKB-UniRule"/>
</dbReference>
<dbReference type="Pfam" id="PF01676">
    <property type="entry name" value="Metalloenzyme"/>
    <property type="match status" value="1"/>
</dbReference>
<reference evidence="9" key="1">
    <citation type="submission" date="2017-01" db="EMBL/GenBank/DDBJ databases">
        <authorList>
            <person name="Varghese N."/>
            <person name="Submissions S."/>
        </authorList>
    </citation>
    <scope>NUCLEOTIDE SEQUENCE [LARGE SCALE GENOMIC DNA]</scope>
    <source>
        <strain evidence="9">DSM 18714</strain>
    </source>
</reference>
<sequence length="446" mass="46659">MSPQIPSALRAPGGRAFLIVMDSVGIGGAPDAASFFNDGRPDTGADTLGHIAQACAEGRAETGRHGPLQMPVLDALGLGAAHRLATGQDAPGLGATPTGLWGAAREHSRGKDTPSGHWELAGVPVPWEWSYFPKTEPAFPADLMAEVARLAGTDGTLGNCHASGTEILERLGAVHLRNGWPICYTSADSVFQIAAHEERFGLARLHALCAAIAPRLHAMKIGRVIARPFVGQPGAFRRTAGRHDYAIAPPAPTLLDWAQAAGRTTHAVGKIGDIFSMRGVDHLWKGEGDLDLSQHLIRLASEAEPGSLTFANFVEFDSLYGHRRDLAGYARALEWFDGVAGQVLARLRPGDLALFTADHGNDPSWHGTDHTRECVPVLGWGAGPLAVGRVDYADVAASVADHLGLAPLGADHPGLAPLGAGKSFLPAASDISGPAAGAADTSDRRD</sequence>
<feature type="binding site" evidence="4">
    <location>
        <position position="322"/>
    </location>
    <ligand>
        <name>Mn(2+)</name>
        <dbReference type="ChEBI" id="CHEBI:29035"/>
        <label>2</label>
    </ligand>
</feature>
<comment type="catalytic activity">
    <reaction evidence="4">
        <text>2-deoxy-alpha-D-ribose 1-phosphate = 2-deoxy-D-ribose 5-phosphate</text>
        <dbReference type="Rhea" id="RHEA:27658"/>
        <dbReference type="ChEBI" id="CHEBI:57259"/>
        <dbReference type="ChEBI" id="CHEBI:62877"/>
        <dbReference type="EC" id="5.4.2.7"/>
    </reaction>
</comment>
<dbReference type="GO" id="GO:0043094">
    <property type="term" value="P:metabolic compound salvage"/>
    <property type="evidence" value="ECO:0007669"/>
    <property type="project" value="UniProtKB-UniRule"/>
</dbReference>
<feature type="binding site" evidence="4">
    <location>
        <position position="22"/>
    </location>
    <ligand>
        <name>Mn(2+)</name>
        <dbReference type="ChEBI" id="CHEBI:29035"/>
        <label>1</label>
    </ligand>
</feature>
<dbReference type="CDD" id="cd16009">
    <property type="entry name" value="PPM"/>
    <property type="match status" value="1"/>
</dbReference>
<dbReference type="InterPro" id="IPR017850">
    <property type="entry name" value="Alkaline_phosphatase_core_sf"/>
</dbReference>
<dbReference type="EMBL" id="FTOM01000002">
    <property type="protein sequence ID" value="SIS69492.1"/>
    <property type="molecule type" value="Genomic_DNA"/>
</dbReference>
<feature type="domain" description="Metalloenzyme" evidence="7">
    <location>
        <begin position="15"/>
        <end position="406"/>
    </location>
</feature>
<dbReference type="UniPathway" id="UPA00087">
    <property type="reaction ID" value="UER00173"/>
</dbReference>
<dbReference type="GO" id="GO:0005829">
    <property type="term" value="C:cytosol"/>
    <property type="evidence" value="ECO:0007669"/>
    <property type="project" value="TreeGrafter"/>
</dbReference>
<dbReference type="AlphaFoldDB" id="A0A1N7L6L8"/>
<accession>A0A1N7L6L8</accession>
<keyword evidence="4" id="KW-0413">Isomerase</keyword>
<dbReference type="GO" id="GO:0009117">
    <property type="term" value="P:nucleotide metabolic process"/>
    <property type="evidence" value="ECO:0007669"/>
    <property type="project" value="UniProtKB-UniRule"/>
</dbReference>
<evidence type="ECO:0000256" key="2">
    <source>
        <dbReference type="ARBA" id="ARBA00022723"/>
    </source>
</evidence>
<keyword evidence="4" id="KW-0963">Cytoplasm</keyword>
<proteinExistence type="inferred from homology"/>
<comment type="catalytic activity">
    <reaction evidence="4">
        <text>alpha-D-ribose 1-phosphate = D-ribose 5-phosphate</text>
        <dbReference type="Rhea" id="RHEA:18793"/>
        <dbReference type="ChEBI" id="CHEBI:57720"/>
        <dbReference type="ChEBI" id="CHEBI:78346"/>
        <dbReference type="EC" id="5.4.2.7"/>
    </reaction>
</comment>
<comment type="similarity">
    <text evidence="1 4">Belongs to the phosphopentomutase family.</text>
</comment>
<feature type="region of interest" description="Disordered" evidence="6">
    <location>
        <begin position="426"/>
        <end position="446"/>
    </location>
</feature>
<evidence type="ECO:0000256" key="4">
    <source>
        <dbReference type="HAMAP-Rule" id="MF_00740"/>
    </source>
</evidence>
<evidence type="ECO:0000256" key="5">
    <source>
        <dbReference type="NCBIfam" id="TIGR01696"/>
    </source>
</evidence>
<dbReference type="HAMAP" id="MF_00740">
    <property type="entry name" value="Phosphopentomut"/>
    <property type="match status" value="1"/>
</dbReference>
<dbReference type="SUPFAM" id="SSF143856">
    <property type="entry name" value="DeoB insert domain-like"/>
    <property type="match status" value="1"/>
</dbReference>
<dbReference type="GO" id="GO:0006018">
    <property type="term" value="P:2-deoxyribose 1-phosphate catabolic process"/>
    <property type="evidence" value="ECO:0007669"/>
    <property type="project" value="UniProtKB-UniRule"/>
</dbReference>
<evidence type="ECO:0000256" key="1">
    <source>
        <dbReference type="ARBA" id="ARBA00010373"/>
    </source>
</evidence>
<name>A0A1N7L6L8_9RHOB</name>
<protein>
    <recommendedName>
        <fullName evidence="4 5">Phosphopentomutase</fullName>
        <ecNumber evidence="4 5">5.4.2.7</ecNumber>
    </recommendedName>
    <alternativeName>
        <fullName evidence="4">Phosphodeoxyribomutase</fullName>
    </alternativeName>
</protein>
<gene>
    <name evidence="4" type="primary">deoB</name>
    <name evidence="8" type="ORF">SAMN05421795_102624</name>
</gene>
<feature type="binding site" evidence="4">
    <location>
        <position position="317"/>
    </location>
    <ligand>
        <name>Mn(2+)</name>
        <dbReference type="ChEBI" id="CHEBI:29035"/>
        <label>2</label>
    </ligand>
</feature>
<dbReference type="Proteomes" id="UP000186098">
    <property type="component" value="Unassembled WGS sequence"/>
</dbReference>
<dbReference type="InterPro" id="IPR006124">
    <property type="entry name" value="Metalloenzyme"/>
</dbReference>
<comment type="function">
    <text evidence="4">Isomerase that catalyzes the conversion of deoxy-ribose 1-phosphate (dRib-1-P) and ribose 1-phosphate (Rib-1-P) to deoxy-ribose 5-phosphate (dRib-5-P) and ribose 5-phosphate (Rib-5-P), respectively.</text>
</comment>
<dbReference type="SUPFAM" id="SSF53649">
    <property type="entry name" value="Alkaline phosphatase-like"/>
    <property type="match status" value="1"/>
</dbReference>
<feature type="region of interest" description="Disordered" evidence="6">
    <location>
        <begin position="88"/>
        <end position="117"/>
    </location>
</feature>
<comment type="pathway">
    <text evidence="4">Carbohydrate degradation; 2-deoxy-D-ribose 1-phosphate degradation; D-glyceraldehyde 3-phosphate and acetaldehyde from 2-deoxy-alpha-D-ribose 1-phosphate: step 1/2.</text>
</comment>
<organism evidence="8 9">
    <name type="scientific">Phaeovulum vinaykumarii</name>
    <dbReference type="NCBI Taxonomy" id="407234"/>
    <lineage>
        <taxon>Bacteria</taxon>
        <taxon>Pseudomonadati</taxon>
        <taxon>Pseudomonadota</taxon>
        <taxon>Alphaproteobacteria</taxon>
        <taxon>Rhodobacterales</taxon>
        <taxon>Paracoccaceae</taxon>
        <taxon>Phaeovulum</taxon>
    </lineage>
</organism>
<dbReference type="OrthoDB" id="9769930at2"/>
<dbReference type="NCBIfam" id="TIGR01696">
    <property type="entry name" value="deoB"/>
    <property type="match status" value="1"/>
</dbReference>
<evidence type="ECO:0000256" key="6">
    <source>
        <dbReference type="SAM" id="MobiDB-lite"/>
    </source>
</evidence>